<name>A0ABQ7ED97_BRACR</name>
<evidence type="ECO:0000313" key="1">
    <source>
        <dbReference type="EMBL" id="KAF3594471.1"/>
    </source>
</evidence>
<keyword evidence="2" id="KW-1185">Reference proteome</keyword>
<comment type="caution">
    <text evidence="1">The sequence shown here is derived from an EMBL/GenBank/DDBJ whole genome shotgun (WGS) entry which is preliminary data.</text>
</comment>
<dbReference type="Proteomes" id="UP000266723">
    <property type="component" value="Unassembled WGS sequence"/>
</dbReference>
<dbReference type="EMBL" id="QGKV02000299">
    <property type="protein sequence ID" value="KAF3594471.1"/>
    <property type="molecule type" value="Genomic_DNA"/>
</dbReference>
<reference evidence="1 2" key="1">
    <citation type="journal article" date="2020" name="BMC Genomics">
        <title>Intraspecific diversification of the crop wild relative Brassica cretica Lam. using demographic model selection.</title>
        <authorList>
            <person name="Kioukis A."/>
            <person name="Michalopoulou V.A."/>
            <person name="Briers L."/>
            <person name="Pirintsos S."/>
            <person name="Studholme D.J."/>
            <person name="Pavlidis P."/>
            <person name="Sarris P.F."/>
        </authorList>
    </citation>
    <scope>NUCLEOTIDE SEQUENCE [LARGE SCALE GENOMIC DNA]</scope>
    <source>
        <strain evidence="2">cv. PFS-1207/04</strain>
    </source>
</reference>
<organism evidence="1 2">
    <name type="scientific">Brassica cretica</name>
    <name type="common">Mustard</name>
    <dbReference type="NCBI Taxonomy" id="69181"/>
    <lineage>
        <taxon>Eukaryota</taxon>
        <taxon>Viridiplantae</taxon>
        <taxon>Streptophyta</taxon>
        <taxon>Embryophyta</taxon>
        <taxon>Tracheophyta</taxon>
        <taxon>Spermatophyta</taxon>
        <taxon>Magnoliopsida</taxon>
        <taxon>eudicotyledons</taxon>
        <taxon>Gunneridae</taxon>
        <taxon>Pentapetalae</taxon>
        <taxon>rosids</taxon>
        <taxon>malvids</taxon>
        <taxon>Brassicales</taxon>
        <taxon>Brassicaceae</taxon>
        <taxon>Brassiceae</taxon>
        <taxon>Brassica</taxon>
    </lineage>
</organism>
<protein>
    <submittedName>
        <fullName evidence="1">Uncharacterized protein</fullName>
    </submittedName>
</protein>
<sequence length="72" mass="8218">MKAITHQQETAENTPEIATVCISEKDVCIFSVSFQYFPVTEAVKEGSWRLQMPELAEKLKMQMPALPCKKKE</sequence>
<proteinExistence type="predicted"/>
<accession>A0ABQ7ED97</accession>
<gene>
    <name evidence="1" type="ORF">DY000_02026722</name>
</gene>
<evidence type="ECO:0000313" key="2">
    <source>
        <dbReference type="Proteomes" id="UP000266723"/>
    </source>
</evidence>